<dbReference type="AlphaFoldDB" id="C4GK77"/>
<organism evidence="2 3">
    <name type="scientific">Kingella oralis ATCC 51147</name>
    <dbReference type="NCBI Taxonomy" id="629741"/>
    <lineage>
        <taxon>Bacteria</taxon>
        <taxon>Pseudomonadati</taxon>
        <taxon>Pseudomonadota</taxon>
        <taxon>Betaproteobacteria</taxon>
        <taxon>Neisseriales</taxon>
        <taxon>Neisseriaceae</taxon>
        <taxon>Kingella</taxon>
    </lineage>
</organism>
<accession>C4GK77</accession>
<keyword evidence="3" id="KW-1185">Reference proteome</keyword>
<name>C4GK77_9NEIS</name>
<dbReference type="Proteomes" id="UP000003009">
    <property type="component" value="Unassembled WGS sequence"/>
</dbReference>
<dbReference type="HOGENOM" id="CLU_3044301_0_0_4"/>
<dbReference type="EMBL" id="ACJW02000003">
    <property type="protein sequence ID" value="EEP68199.1"/>
    <property type="molecule type" value="Genomic_DNA"/>
</dbReference>
<gene>
    <name evidence="2" type="ORF">GCWU000324_02451</name>
</gene>
<comment type="caution">
    <text evidence="2">The sequence shown here is derived from an EMBL/GenBank/DDBJ whole genome shotgun (WGS) entry which is preliminary data.</text>
</comment>
<evidence type="ECO:0000313" key="3">
    <source>
        <dbReference type="Proteomes" id="UP000003009"/>
    </source>
</evidence>
<protein>
    <submittedName>
        <fullName evidence="2">Uncharacterized protein</fullName>
    </submittedName>
</protein>
<sequence>MDLGGTGSLKNHSQSVFRLPQRNQGSLKTPNPANSFQFCLQGLIMCSARQPFFV</sequence>
<feature type="compositionally biased region" description="Polar residues" evidence="1">
    <location>
        <begin position="8"/>
        <end position="29"/>
    </location>
</feature>
<proteinExistence type="predicted"/>
<evidence type="ECO:0000313" key="2">
    <source>
        <dbReference type="EMBL" id="EEP68199.1"/>
    </source>
</evidence>
<reference evidence="2" key="1">
    <citation type="submission" date="2009-04" db="EMBL/GenBank/DDBJ databases">
        <authorList>
            <person name="Weinstock G."/>
            <person name="Sodergren E."/>
            <person name="Clifton S."/>
            <person name="Fulton L."/>
            <person name="Fulton B."/>
            <person name="Courtney L."/>
            <person name="Fronick C."/>
            <person name="Harrison M."/>
            <person name="Strong C."/>
            <person name="Farmer C."/>
            <person name="Delahaunty K."/>
            <person name="Markovic C."/>
            <person name="Hall O."/>
            <person name="Minx P."/>
            <person name="Tomlinson C."/>
            <person name="Mitreva M."/>
            <person name="Nelson J."/>
            <person name="Hou S."/>
            <person name="Wollam A."/>
            <person name="Pepin K.H."/>
            <person name="Johnson M."/>
            <person name="Bhonagiri V."/>
            <person name="Nash W.E."/>
            <person name="Warren W."/>
            <person name="Chinwalla A."/>
            <person name="Mardis E.R."/>
            <person name="Wilson R.K."/>
        </authorList>
    </citation>
    <scope>NUCLEOTIDE SEQUENCE [LARGE SCALE GENOMIC DNA]</scope>
    <source>
        <strain evidence="2">ATCC 51147</strain>
    </source>
</reference>
<feature type="region of interest" description="Disordered" evidence="1">
    <location>
        <begin position="1"/>
        <end position="29"/>
    </location>
</feature>
<evidence type="ECO:0000256" key="1">
    <source>
        <dbReference type="SAM" id="MobiDB-lite"/>
    </source>
</evidence>